<protein>
    <submittedName>
        <fullName evidence="2">Uncharacterized protein</fullName>
    </submittedName>
</protein>
<name>A0ABD1DKQ3_CULPP</name>
<evidence type="ECO:0000313" key="3">
    <source>
        <dbReference type="Proteomes" id="UP001562425"/>
    </source>
</evidence>
<feature type="compositionally biased region" description="Basic residues" evidence="1">
    <location>
        <begin position="65"/>
        <end position="78"/>
    </location>
</feature>
<organism evidence="2 3">
    <name type="scientific">Culex pipiens pipiens</name>
    <name type="common">Northern house mosquito</name>
    <dbReference type="NCBI Taxonomy" id="38569"/>
    <lineage>
        <taxon>Eukaryota</taxon>
        <taxon>Metazoa</taxon>
        <taxon>Ecdysozoa</taxon>
        <taxon>Arthropoda</taxon>
        <taxon>Hexapoda</taxon>
        <taxon>Insecta</taxon>
        <taxon>Pterygota</taxon>
        <taxon>Neoptera</taxon>
        <taxon>Endopterygota</taxon>
        <taxon>Diptera</taxon>
        <taxon>Nematocera</taxon>
        <taxon>Culicoidea</taxon>
        <taxon>Culicidae</taxon>
        <taxon>Culicinae</taxon>
        <taxon>Culicini</taxon>
        <taxon>Culex</taxon>
        <taxon>Culex</taxon>
    </lineage>
</organism>
<evidence type="ECO:0000256" key="1">
    <source>
        <dbReference type="SAM" id="MobiDB-lite"/>
    </source>
</evidence>
<sequence>MLVQHGPTYPDKYHVAMSVTLARLRHVSRRHNYKSTHLSAPKGHTDDALALSRFNSPSHYISARHPNRSTKPCPRHHAPLHIVPTILGTSSSVPYPNSIMSSAEPQSKKSKMVSSLEQLKQLTTIVADTGDFE</sequence>
<dbReference type="EMBL" id="JBEHCU010005343">
    <property type="protein sequence ID" value="KAL1400142.1"/>
    <property type="molecule type" value="Genomic_DNA"/>
</dbReference>
<gene>
    <name evidence="2" type="ORF">pipiens_007677</name>
</gene>
<dbReference type="AlphaFoldDB" id="A0ABD1DKQ3"/>
<dbReference type="Proteomes" id="UP001562425">
    <property type="component" value="Unassembled WGS sequence"/>
</dbReference>
<comment type="caution">
    <text evidence="2">The sequence shown here is derived from an EMBL/GenBank/DDBJ whole genome shotgun (WGS) entry which is preliminary data.</text>
</comment>
<keyword evidence="3" id="KW-1185">Reference proteome</keyword>
<reference evidence="2 3" key="1">
    <citation type="submission" date="2024-05" db="EMBL/GenBank/DDBJ databases">
        <title>Culex pipiens pipiens assembly and annotation.</title>
        <authorList>
            <person name="Alout H."/>
            <person name="Durand T."/>
        </authorList>
    </citation>
    <scope>NUCLEOTIDE SEQUENCE [LARGE SCALE GENOMIC DNA]</scope>
    <source>
        <strain evidence="2">HA-2024</strain>
        <tissue evidence="2">Whole body</tissue>
    </source>
</reference>
<feature type="non-terminal residue" evidence="2">
    <location>
        <position position="133"/>
    </location>
</feature>
<evidence type="ECO:0000313" key="2">
    <source>
        <dbReference type="EMBL" id="KAL1400142.1"/>
    </source>
</evidence>
<proteinExistence type="predicted"/>
<feature type="region of interest" description="Disordered" evidence="1">
    <location>
        <begin position="59"/>
        <end position="78"/>
    </location>
</feature>
<accession>A0ABD1DKQ3</accession>